<comment type="caution">
    <text evidence="3">The sequence shown here is derived from an EMBL/GenBank/DDBJ whole genome shotgun (WGS) entry which is preliminary data.</text>
</comment>
<keyword evidence="4" id="KW-1185">Reference proteome</keyword>
<dbReference type="Gene3D" id="3.40.710.10">
    <property type="entry name" value="DD-peptidase/beta-lactamase superfamily"/>
    <property type="match status" value="1"/>
</dbReference>
<dbReference type="EMBL" id="JAPAAF010000023">
    <property type="protein sequence ID" value="MCW0483873.1"/>
    <property type="molecule type" value="Genomic_DNA"/>
</dbReference>
<sequence>MTISDRQTFGKPLDIELLCQPAKTNNMKKRIILYALLLVLLAGGLYLNQLMPVITGYAAKNLASGVFVSGRSQEAMEAEDLHFSLIKYTSNTVDFDRQEVVSRFLWGSSKAIYLDGYGCTLVKDFTEEEIRGREYPQVQALPENPDTIPWPTGDAIADSIPPGINLEKLNQAVAQAMADTLPLKGTFALMVVYKGQPVAEVYRDDFTPGTRFLSWSMAKSVTNTLIGLRIEQHKIDLDAPVGLPVFGKRKRKPITLNHLLRMNSGLEWNENYGNLSDVTIMLHKAGDMGSYTSNKPVIFPPDSVWVYASGSTNLASLTLRRSFDSDAGYLRFPREALFNKIGMKSAVFELDASGTFVGSSYLYATMRDYARFALLYMNRGNWLGEQLLPEGWVDYSVQPAPGSGGQYGASFWLNLASDQPDAPTDLYMCKGHDGQFIFIIPSKELIVVRTGYSKKGEFDSNLLLKMILESLED</sequence>
<dbReference type="SUPFAM" id="SSF56601">
    <property type="entry name" value="beta-lactamase/transpeptidase-like"/>
    <property type="match status" value="1"/>
</dbReference>
<evidence type="ECO:0000259" key="2">
    <source>
        <dbReference type="Pfam" id="PF00144"/>
    </source>
</evidence>
<evidence type="ECO:0000256" key="1">
    <source>
        <dbReference type="SAM" id="Phobius"/>
    </source>
</evidence>
<dbReference type="Proteomes" id="UP001163821">
    <property type="component" value="Unassembled WGS sequence"/>
</dbReference>
<keyword evidence="1" id="KW-0812">Transmembrane</keyword>
<feature type="domain" description="Beta-lactamase-related" evidence="2">
    <location>
        <begin position="188"/>
        <end position="449"/>
    </location>
</feature>
<organism evidence="3 4">
    <name type="scientific">Gaoshiqia sediminis</name>
    <dbReference type="NCBI Taxonomy" id="2986998"/>
    <lineage>
        <taxon>Bacteria</taxon>
        <taxon>Pseudomonadati</taxon>
        <taxon>Bacteroidota</taxon>
        <taxon>Bacteroidia</taxon>
        <taxon>Marinilabiliales</taxon>
        <taxon>Prolixibacteraceae</taxon>
        <taxon>Gaoshiqia</taxon>
    </lineage>
</organism>
<accession>A0AA42C6F9</accession>
<evidence type="ECO:0000313" key="3">
    <source>
        <dbReference type="EMBL" id="MCW0483873.1"/>
    </source>
</evidence>
<proteinExistence type="predicted"/>
<dbReference type="AlphaFoldDB" id="A0AA42C6F9"/>
<dbReference type="Pfam" id="PF00144">
    <property type="entry name" value="Beta-lactamase"/>
    <property type="match status" value="1"/>
</dbReference>
<dbReference type="InterPro" id="IPR001466">
    <property type="entry name" value="Beta-lactam-related"/>
</dbReference>
<dbReference type="PANTHER" id="PTHR43283:SF7">
    <property type="entry name" value="BETA-LACTAMASE-RELATED DOMAIN-CONTAINING PROTEIN"/>
    <property type="match status" value="1"/>
</dbReference>
<protein>
    <submittedName>
        <fullName evidence="3">Beta-lactamase family protein</fullName>
    </submittedName>
</protein>
<gene>
    <name evidence="3" type="ORF">N2K84_14110</name>
</gene>
<reference evidence="3" key="1">
    <citation type="submission" date="2022-10" db="EMBL/GenBank/DDBJ databases">
        <title>Gaoshiqiia sediminis gen. nov., sp. nov., isolated from coastal sediment.</title>
        <authorList>
            <person name="Yu W.X."/>
            <person name="Mu D.S."/>
            <person name="Du J.Z."/>
            <person name="Liang Y.Q."/>
        </authorList>
    </citation>
    <scope>NUCLEOTIDE SEQUENCE</scope>
    <source>
        <strain evidence="3">A06</strain>
    </source>
</reference>
<dbReference type="RefSeq" id="WP_282592466.1">
    <property type="nucleotide sequence ID" value="NZ_JAPAAF010000023.1"/>
</dbReference>
<feature type="transmembrane region" description="Helical" evidence="1">
    <location>
        <begin position="31"/>
        <end position="47"/>
    </location>
</feature>
<dbReference type="InterPro" id="IPR012338">
    <property type="entry name" value="Beta-lactam/transpept-like"/>
</dbReference>
<keyword evidence="1" id="KW-1133">Transmembrane helix</keyword>
<evidence type="ECO:0000313" key="4">
    <source>
        <dbReference type="Proteomes" id="UP001163821"/>
    </source>
</evidence>
<dbReference type="InterPro" id="IPR050789">
    <property type="entry name" value="Diverse_Enzym_Activities"/>
</dbReference>
<keyword evidence="1" id="KW-0472">Membrane</keyword>
<name>A0AA42C6F9_9BACT</name>
<dbReference type="PANTHER" id="PTHR43283">
    <property type="entry name" value="BETA-LACTAMASE-RELATED"/>
    <property type="match status" value="1"/>
</dbReference>